<organism evidence="2 3">
    <name type="scientific">Promicromonospora alba</name>
    <dbReference type="NCBI Taxonomy" id="1616110"/>
    <lineage>
        <taxon>Bacteria</taxon>
        <taxon>Bacillati</taxon>
        <taxon>Actinomycetota</taxon>
        <taxon>Actinomycetes</taxon>
        <taxon>Micrococcales</taxon>
        <taxon>Promicromonosporaceae</taxon>
        <taxon>Promicromonospora</taxon>
    </lineage>
</organism>
<protein>
    <submittedName>
        <fullName evidence="2">Uncharacterized protein</fullName>
    </submittedName>
</protein>
<dbReference type="EMBL" id="JBHSFI010000005">
    <property type="protein sequence ID" value="MFC4630004.1"/>
    <property type="molecule type" value="Genomic_DNA"/>
</dbReference>
<sequence length="232" mass="24125">MTKDRPAGTPAPGPRPEGGDRHDDLTELVAAALRSREPDAAATAATAQRIAARIEAADDRGAVVTPFARRAGTIAVTGVIASALGVVGAGAAAAANPFSGFAVAVDGVAQAVGVEWSAMPDGYTREQHDAFWGAEYSAGDLEELCELWNVDALEAKARAGQMILDGETVPVAPSGPVEDVPYLELDAQEALLEAGITYEDAEQLAELWQIDPVEAKVRAGDMLLRGEELPLP</sequence>
<dbReference type="Proteomes" id="UP001596011">
    <property type="component" value="Unassembled WGS sequence"/>
</dbReference>
<keyword evidence="3" id="KW-1185">Reference proteome</keyword>
<proteinExistence type="predicted"/>
<reference evidence="3" key="1">
    <citation type="journal article" date="2019" name="Int. J. Syst. Evol. Microbiol.">
        <title>The Global Catalogue of Microorganisms (GCM) 10K type strain sequencing project: providing services to taxonomists for standard genome sequencing and annotation.</title>
        <authorList>
            <consortium name="The Broad Institute Genomics Platform"/>
            <consortium name="The Broad Institute Genome Sequencing Center for Infectious Disease"/>
            <person name="Wu L."/>
            <person name="Ma J."/>
        </authorList>
    </citation>
    <scope>NUCLEOTIDE SEQUENCE [LARGE SCALE GENOMIC DNA]</scope>
    <source>
        <strain evidence="3">CCUG 42722</strain>
    </source>
</reference>
<gene>
    <name evidence="2" type="ORF">ACFO6V_17270</name>
</gene>
<evidence type="ECO:0000313" key="2">
    <source>
        <dbReference type="EMBL" id="MFC4630004.1"/>
    </source>
</evidence>
<feature type="region of interest" description="Disordered" evidence="1">
    <location>
        <begin position="1"/>
        <end position="24"/>
    </location>
</feature>
<name>A0ABV9HL43_9MICO</name>
<evidence type="ECO:0000313" key="3">
    <source>
        <dbReference type="Proteomes" id="UP001596011"/>
    </source>
</evidence>
<accession>A0ABV9HL43</accession>
<evidence type="ECO:0000256" key="1">
    <source>
        <dbReference type="SAM" id="MobiDB-lite"/>
    </source>
</evidence>
<dbReference type="RefSeq" id="WP_377137299.1">
    <property type="nucleotide sequence ID" value="NZ_JBHSFI010000005.1"/>
</dbReference>
<comment type="caution">
    <text evidence="2">The sequence shown here is derived from an EMBL/GenBank/DDBJ whole genome shotgun (WGS) entry which is preliminary data.</text>
</comment>